<keyword evidence="1" id="KW-0472">Membrane</keyword>
<feature type="transmembrane region" description="Helical" evidence="1">
    <location>
        <begin position="204"/>
        <end position="225"/>
    </location>
</feature>
<evidence type="ECO:0000313" key="2">
    <source>
        <dbReference type="EMBL" id="CAJ36672.1"/>
    </source>
</evidence>
<dbReference type="KEGG" id="rci:RCIX1400"/>
<sequence length="230" mass="25048">MKKLLLLIPVLLAVVLISGCLNVAMYTKVDKSGNISNLKMEINTTSYVYNLMAQNIQSEGYSSMKEYILSNYTKSLDGSTAGNTVDYSEEWSGDHVKMIIDLKGSIVPSADSGIKISRDGDFLLYEMSMGDDDSSGQMPSSSEFANMSDAMLSAITFDYYLEMPGKIVDSNANEIKGNKAEWHFNGKTMASMDRLYAKSEVPKAPGFGAIVALLAVLCGYGLMAAGRKRD</sequence>
<dbReference type="EMBL" id="AM114193">
    <property type="protein sequence ID" value="CAJ36672.1"/>
    <property type="molecule type" value="Genomic_DNA"/>
</dbReference>
<dbReference type="AlphaFoldDB" id="Q0W4M1"/>
<organism evidence="2 3">
    <name type="scientific">Methanocella arvoryzae (strain DSM 22066 / NBRC 105507 / MRE50)</name>
    <dbReference type="NCBI Taxonomy" id="351160"/>
    <lineage>
        <taxon>Archaea</taxon>
        <taxon>Methanobacteriati</taxon>
        <taxon>Methanobacteriota</taxon>
        <taxon>Stenosarchaea group</taxon>
        <taxon>Methanomicrobia</taxon>
        <taxon>Methanocellales</taxon>
        <taxon>Methanocellaceae</taxon>
        <taxon>Methanocella</taxon>
    </lineage>
</organism>
<dbReference type="OrthoDB" id="291106at2157"/>
<dbReference type="PATRIC" id="fig|351160.9.peg.1591"/>
<name>Q0W4M1_METAR</name>
<evidence type="ECO:0000313" key="3">
    <source>
        <dbReference type="Proteomes" id="UP000000663"/>
    </source>
</evidence>
<dbReference type="PROSITE" id="PS51257">
    <property type="entry name" value="PROKAR_LIPOPROTEIN"/>
    <property type="match status" value="1"/>
</dbReference>
<evidence type="ECO:0000256" key="1">
    <source>
        <dbReference type="SAM" id="Phobius"/>
    </source>
</evidence>
<dbReference type="GeneID" id="5143339"/>
<gene>
    <name evidence="2" type="ORF">RCIX1400</name>
</gene>
<dbReference type="Proteomes" id="UP000000663">
    <property type="component" value="Chromosome"/>
</dbReference>
<keyword evidence="1" id="KW-1133">Transmembrane helix</keyword>
<proteinExistence type="predicted"/>
<dbReference type="RefSeq" id="WP_012035879.1">
    <property type="nucleotide sequence ID" value="NC_009464.1"/>
</dbReference>
<protein>
    <submittedName>
        <fullName evidence="2">Uncharacterized protein</fullName>
    </submittedName>
</protein>
<reference evidence="2 3" key="1">
    <citation type="journal article" date="2006" name="Science">
        <title>Genome of rice cluster I archaea -- the key methane producers in the rice rhizosphere.</title>
        <authorList>
            <person name="Erkel C."/>
            <person name="Kube M."/>
            <person name="Reinhardt R."/>
            <person name="Liesack W."/>
        </authorList>
    </citation>
    <scope>NUCLEOTIDE SEQUENCE [LARGE SCALE GENOMIC DNA]</scope>
    <source>
        <strain evidence="3">DSM 22066 / NBRC 105507 / MRE50</strain>
    </source>
</reference>
<accession>Q0W4M1</accession>
<dbReference type="eggNOG" id="arCOG04436">
    <property type="taxonomic scope" value="Archaea"/>
</dbReference>
<keyword evidence="3" id="KW-1185">Reference proteome</keyword>
<keyword evidence="1" id="KW-0812">Transmembrane</keyword>